<sequence>MSSFDHSIARLAVWNLAGNDKYPGGAGTGIVADSRRAWHQVLGLALLDADFVTLVEVFPESHIQWLADKLAEKGLQYAVTMLPQPDSHLNIGFLHKPGVKVDNPRFIQGSAGTYQGGRQALAVDVRIGARLKAVVIGVHLKSGRKGGDQQKRDSQCEVIGDWITTLQNTPGYKQHMVALMGDFNMIPGRDVSNFHFLGGDDVMDFVSSWDLQDRYSHILQSGRANLLDGFAVSRNYSTRYIQGSLRLFPMHWTLKMGRAKFRDTVSDHLPFVASFKVF</sequence>
<dbReference type="OrthoDB" id="569713at2"/>
<name>A0A058ZKS8_9RHOB</name>
<dbReference type="SUPFAM" id="SSF56219">
    <property type="entry name" value="DNase I-like"/>
    <property type="match status" value="1"/>
</dbReference>
<reference evidence="1 2" key="1">
    <citation type="submission" date="2013-04" db="EMBL/GenBank/DDBJ databases">
        <title>Shimia sp. 22II-S11-Z10 Genome Sequencing.</title>
        <authorList>
            <person name="Lai Q."/>
            <person name="Li G."/>
            <person name="Shao Z."/>
        </authorList>
    </citation>
    <scope>NUCLEOTIDE SEQUENCE [LARGE SCALE GENOMIC DNA]</scope>
    <source>
        <strain evidence="2">22II-S11-Z10</strain>
    </source>
</reference>
<dbReference type="AlphaFoldDB" id="A0A058ZKS8"/>
<dbReference type="Proteomes" id="UP000024836">
    <property type="component" value="Unassembled WGS sequence"/>
</dbReference>
<organism evidence="1 2">
    <name type="scientific">Actibacterium atlanticum</name>
    <dbReference type="NCBI Taxonomy" id="1461693"/>
    <lineage>
        <taxon>Bacteria</taxon>
        <taxon>Pseudomonadati</taxon>
        <taxon>Pseudomonadota</taxon>
        <taxon>Alphaproteobacteria</taxon>
        <taxon>Rhodobacterales</taxon>
        <taxon>Roseobacteraceae</taxon>
        <taxon>Actibacterium</taxon>
    </lineage>
</organism>
<dbReference type="STRING" id="1461693.ATO10_10590"/>
<dbReference type="Gene3D" id="3.60.10.10">
    <property type="entry name" value="Endonuclease/exonuclease/phosphatase"/>
    <property type="match status" value="1"/>
</dbReference>
<proteinExistence type="predicted"/>
<dbReference type="RefSeq" id="WP_035251280.1">
    <property type="nucleotide sequence ID" value="NZ_AQQY01000006.1"/>
</dbReference>
<evidence type="ECO:0000313" key="1">
    <source>
        <dbReference type="EMBL" id="KCV81787.1"/>
    </source>
</evidence>
<accession>A0A058ZKS8</accession>
<dbReference type="EMBL" id="AQQY01000006">
    <property type="protein sequence ID" value="KCV81787.1"/>
    <property type="molecule type" value="Genomic_DNA"/>
</dbReference>
<evidence type="ECO:0000313" key="2">
    <source>
        <dbReference type="Proteomes" id="UP000024836"/>
    </source>
</evidence>
<gene>
    <name evidence="1" type="ORF">ATO10_10590</name>
</gene>
<dbReference type="PATRIC" id="fig|1461693.3.peg.2145"/>
<protein>
    <recommendedName>
        <fullName evidence="3">Endonuclease/exonuclease/phosphatase</fullName>
    </recommendedName>
</protein>
<dbReference type="InterPro" id="IPR036691">
    <property type="entry name" value="Endo/exonu/phosph_ase_sf"/>
</dbReference>
<comment type="caution">
    <text evidence="1">The sequence shown here is derived from an EMBL/GenBank/DDBJ whole genome shotgun (WGS) entry which is preliminary data.</text>
</comment>
<evidence type="ECO:0008006" key="3">
    <source>
        <dbReference type="Google" id="ProtNLM"/>
    </source>
</evidence>
<dbReference type="eggNOG" id="ENOG502Z9B0">
    <property type="taxonomic scope" value="Bacteria"/>
</dbReference>
<keyword evidence="2" id="KW-1185">Reference proteome</keyword>